<comment type="caution">
    <text evidence="2">The sequence shown here is derived from an EMBL/GenBank/DDBJ whole genome shotgun (WGS) entry which is preliminary data.</text>
</comment>
<evidence type="ECO:0000256" key="1">
    <source>
        <dbReference type="SAM" id="MobiDB-lite"/>
    </source>
</evidence>
<dbReference type="AlphaFoldDB" id="A0A395JK37"/>
<keyword evidence="3" id="KW-1185">Reference proteome</keyword>
<dbReference type="EMBL" id="QNRT01000004">
    <property type="protein sequence ID" value="RBP49158.1"/>
    <property type="molecule type" value="Genomic_DNA"/>
</dbReference>
<dbReference type="Proteomes" id="UP000253083">
    <property type="component" value="Unassembled WGS sequence"/>
</dbReference>
<evidence type="ECO:0000313" key="3">
    <source>
        <dbReference type="Proteomes" id="UP000253083"/>
    </source>
</evidence>
<gene>
    <name evidence="2" type="ORF">DFR28_10484</name>
</gene>
<evidence type="ECO:0000313" key="2">
    <source>
        <dbReference type="EMBL" id="RBP49158.1"/>
    </source>
</evidence>
<protein>
    <submittedName>
        <fullName evidence="2">Uncharacterized protein</fullName>
    </submittedName>
</protein>
<feature type="region of interest" description="Disordered" evidence="1">
    <location>
        <begin position="503"/>
        <end position="525"/>
    </location>
</feature>
<proteinExistence type="predicted"/>
<sequence>MVTLYSRVFSMKASVRLGNENQVEVFRVTPWFRACLRNSAGLAKRACLMLAVVPALAVPLASAQQTPPVLNDDGYKVKPIEESEFDNDSDYFVKGWQQSVPRQDYEDTEFGALMYNEASTPTRLEVLRLLSKDTPSILVFLTAVSMGLDVETVLQAAARYQPNKGRDLAASAVEILPLIPDAPQYVYNTYELDDLERDDETQPYSVAEVMERFFDDRRVLGPAPDWIEGQYHFLASAAELVRLREPKKNISWYKSRSTQDVSSRPIFISLYEENGSVLIDSQQRIERALAADKNAMVPVVFIFNRVNERSADELGEEYPATIQGVQRAYMERGLMLTPAPEWETGEYHIAADIDEFYDVFDIPEEQDFEPEAWQTLLAEAENYSVTDTSLIAVIIGSGDGEGEGSSSGLLNETSQYATWDDPRSEEAFPYVDPSDGSPMTLKAIVGKGIILNRPDLVAALNALGVEELPIVFYYIDNNRVKPFLKRPQVLIDSITGNARIPGRFNGGGGISPPPLCASPPCTERP</sequence>
<dbReference type="InParanoid" id="A0A395JK37"/>
<accession>A0A395JK37</accession>
<reference evidence="2 3" key="1">
    <citation type="submission" date="2018-06" db="EMBL/GenBank/DDBJ databases">
        <title>Genomic Encyclopedia of Type Strains, Phase IV (KMG-IV): sequencing the most valuable type-strain genomes for metagenomic binning, comparative biology and taxonomic classification.</title>
        <authorList>
            <person name="Goeker M."/>
        </authorList>
    </citation>
    <scope>NUCLEOTIDE SEQUENCE [LARGE SCALE GENOMIC DNA]</scope>
    <source>
        <strain evidence="2 3">DSM 24032</strain>
    </source>
</reference>
<organism evidence="2 3">
    <name type="scientific">Arenicella xantha</name>
    <dbReference type="NCBI Taxonomy" id="644221"/>
    <lineage>
        <taxon>Bacteria</taxon>
        <taxon>Pseudomonadati</taxon>
        <taxon>Pseudomonadota</taxon>
        <taxon>Gammaproteobacteria</taxon>
        <taxon>Arenicellales</taxon>
        <taxon>Arenicellaceae</taxon>
        <taxon>Arenicella</taxon>
    </lineage>
</organism>
<name>A0A395JK37_9GAMM</name>